<sequence>MSKNSSLVWNHFTKLPSGTRKCKLCGKEFTTDGHNTSQLVKHLERAKDEAHIAEFKKFEEGKRKRKHENEMSLEEDQERAQEFFVVAPKRPKLDVDSNANLIQPTLKQLNTDWNPDGPKAKQLDRLIMEMIATDIRPLSIVENEGFQRVLNFIAPKYKLKSRSYFTTSLLPQLYNRMKNKVKDMLKNVNFLSFTCDAWTSKCNEHSLLSLTAHFLDSNFKPSFLVLAAKPIEGRHTAANLSDLIDKVLREYEIDHKKIHLILRDAASTMRACTHILLVDSEDCFAHLLQLVHLFIF</sequence>
<evidence type="ECO:0000256" key="5">
    <source>
        <dbReference type="ARBA" id="ARBA00023015"/>
    </source>
</evidence>
<evidence type="ECO:0000256" key="3">
    <source>
        <dbReference type="ARBA" id="ARBA00022771"/>
    </source>
</evidence>
<dbReference type="SUPFAM" id="SSF140996">
    <property type="entry name" value="Hermes dimerisation domain"/>
    <property type="match status" value="1"/>
</dbReference>
<accession>A0A914DNN5</accession>
<dbReference type="GO" id="GO:0008270">
    <property type="term" value="F:zinc ion binding"/>
    <property type="evidence" value="ECO:0007669"/>
    <property type="project" value="UniProtKB-KW"/>
</dbReference>
<keyword evidence="7" id="KW-0539">Nucleus</keyword>
<evidence type="ECO:0000256" key="2">
    <source>
        <dbReference type="ARBA" id="ARBA00022723"/>
    </source>
</evidence>
<evidence type="ECO:0000313" key="11">
    <source>
        <dbReference type="WBParaSite" id="ACRNAN_scaffold3283.g18283.t1"/>
    </source>
</evidence>
<dbReference type="SUPFAM" id="SSF53098">
    <property type="entry name" value="Ribonuclease H-like"/>
    <property type="match status" value="1"/>
</dbReference>
<keyword evidence="10" id="KW-1185">Reference proteome</keyword>
<dbReference type="PANTHER" id="PTHR46481">
    <property type="entry name" value="ZINC FINGER BED DOMAIN-CONTAINING PROTEIN 4"/>
    <property type="match status" value="1"/>
</dbReference>
<protein>
    <submittedName>
        <fullName evidence="11">BED-type domain-containing protein</fullName>
    </submittedName>
</protein>
<comment type="subcellular location">
    <subcellularLocation>
        <location evidence="1">Nucleus</location>
    </subcellularLocation>
</comment>
<keyword evidence="6" id="KW-0804">Transcription</keyword>
<dbReference type="WBParaSite" id="ACRNAN_scaffold3283.g18283.t1">
    <property type="protein sequence ID" value="ACRNAN_scaffold3283.g18283.t1"/>
    <property type="gene ID" value="ACRNAN_scaffold3283.g18283"/>
</dbReference>
<dbReference type="GO" id="GO:0009791">
    <property type="term" value="P:post-embryonic development"/>
    <property type="evidence" value="ECO:0007669"/>
    <property type="project" value="UniProtKB-ARBA"/>
</dbReference>
<reference evidence="11" key="1">
    <citation type="submission" date="2022-11" db="UniProtKB">
        <authorList>
            <consortium name="WormBaseParasite"/>
        </authorList>
    </citation>
    <scope>IDENTIFICATION</scope>
</reference>
<evidence type="ECO:0000256" key="4">
    <source>
        <dbReference type="ARBA" id="ARBA00022833"/>
    </source>
</evidence>
<dbReference type="Proteomes" id="UP000887540">
    <property type="component" value="Unplaced"/>
</dbReference>
<dbReference type="InterPro" id="IPR003656">
    <property type="entry name" value="Znf_BED"/>
</dbReference>
<feature type="domain" description="BED-type" evidence="9">
    <location>
        <begin position="3"/>
        <end position="58"/>
    </location>
</feature>
<dbReference type="PROSITE" id="PS50808">
    <property type="entry name" value="ZF_BED"/>
    <property type="match status" value="1"/>
</dbReference>
<keyword evidence="4" id="KW-0862">Zinc</keyword>
<dbReference type="PANTHER" id="PTHR46481:SF10">
    <property type="entry name" value="ZINC FINGER BED DOMAIN-CONTAINING PROTEIN 39"/>
    <property type="match status" value="1"/>
</dbReference>
<dbReference type="Gene3D" id="1.10.10.1070">
    <property type="entry name" value="Zinc finger, BED domain-containing"/>
    <property type="match status" value="1"/>
</dbReference>
<proteinExistence type="predicted"/>
<dbReference type="InterPro" id="IPR052035">
    <property type="entry name" value="ZnF_BED_domain_contain"/>
</dbReference>
<dbReference type="GO" id="GO:0005634">
    <property type="term" value="C:nucleus"/>
    <property type="evidence" value="ECO:0007669"/>
    <property type="project" value="UniProtKB-SubCell"/>
</dbReference>
<dbReference type="SUPFAM" id="SSF57667">
    <property type="entry name" value="beta-beta-alpha zinc fingers"/>
    <property type="match status" value="1"/>
</dbReference>
<evidence type="ECO:0000256" key="7">
    <source>
        <dbReference type="ARBA" id="ARBA00023242"/>
    </source>
</evidence>
<name>A0A914DNN5_9BILA</name>
<keyword evidence="5" id="KW-0805">Transcription regulation</keyword>
<organism evidence="10 11">
    <name type="scientific">Acrobeloides nanus</name>
    <dbReference type="NCBI Taxonomy" id="290746"/>
    <lineage>
        <taxon>Eukaryota</taxon>
        <taxon>Metazoa</taxon>
        <taxon>Ecdysozoa</taxon>
        <taxon>Nematoda</taxon>
        <taxon>Chromadorea</taxon>
        <taxon>Rhabditida</taxon>
        <taxon>Tylenchina</taxon>
        <taxon>Cephalobomorpha</taxon>
        <taxon>Cephaloboidea</taxon>
        <taxon>Cephalobidae</taxon>
        <taxon>Acrobeloides</taxon>
    </lineage>
</organism>
<dbReference type="AlphaFoldDB" id="A0A914DNN5"/>
<dbReference type="InterPro" id="IPR036236">
    <property type="entry name" value="Znf_C2H2_sf"/>
</dbReference>
<keyword evidence="3 8" id="KW-0863">Zinc-finger</keyword>
<keyword evidence="2" id="KW-0479">Metal-binding</keyword>
<evidence type="ECO:0000256" key="8">
    <source>
        <dbReference type="PROSITE-ProRule" id="PRU00027"/>
    </source>
</evidence>
<dbReference type="Pfam" id="PF02892">
    <property type="entry name" value="zf-BED"/>
    <property type="match status" value="1"/>
</dbReference>
<evidence type="ECO:0000313" key="10">
    <source>
        <dbReference type="Proteomes" id="UP000887540"/>
    </source>
</evidence>
<evidence type="ECO:0000259" key="9">
    <source>
        <dbReference type="PROSITE" id="PS50808"/>
    </source>
</evidence>
<evidence type="ECO:0000256" key="1">
    <source>
        <dbReference type="ARBA" id="ARBA00004123"/>
    </source>
</evidence>
<dbReference type="GO" id="GO:0003677">
    <property type="term" value="F:DNA binding"/>
    <property type="evidence" value="ECO:0007669"/>
    <property type="project" value="InterPro"/>
</dbReference>
<dbReference type="InterPro" id="IPR012337">
    <property type="entry name" value="RNaseH-like_sf"/>
</dbReference>
<evidence type="ECO:0000256" key="6">
    <source>
        <dbReference type="ARBA" id="ARBA00023163"/>
    </source>
</evidence>
<dbReference type="SMART" id="SM00614">
    <property type="entry name" value="ZnF_BED"/>
    <property type="match status" value="1"/>
</dbReference>